<dbReference type="InterPro" id="IPR029057">
    <property type="entry name" value="PRTase-like"/>
</dbReference>
<name>A0A0G1RG80_UNCKA</name>
<dbReference type="CDD" id="cd06223">
    <property type="entry name" value="PRTases_typeI"/>
    <property type="match status" value="1"/>
</dbReference>
<dbReference type="AlphaFoldDB" id="A0A0G1RG80"/>
<comment type="caution">
    <text evidence="2">The sequence shown here is derived from an EMBL/GenBank/DDBJ whole genome shotgun (WGS) entry which is preliminary data.</text>
</comment>
<dbReference type="NCBIfam" id="NF005592">
    <property type="entry name" value="PRK07322.1"/>
    <property type="match status" value="1"/>
</dbReference>
<dbReference type="GO" id="GO:0016740">
    <property type="term" value="F:transferase activity"/>
    <property type="evidence" value="ECO:0007669"/>
    <property type="project" value="UniProtKB-KW"/>
</dbReference>
<proteinExistence type="predicted"/>
<dbReference type="InterPro" id="IPR000836">
    <property type="entry name" value="PRTase_dom"/>
</dbReference>
<dbReference type="PANTHER" id="PTHR43218">
    <property type="entry name" value="PHOSPHORIBOSYLTRANSFERASE-RELATED"/>
    <property type="match status" value="1"/>
</dbReference>
<dbReference type="Gene3D" id="3.40.50.2020">
    <property type="match status" value="1"/>
</dbReference>
<reference evidence="2 3" key="1">
    <citation type="journal article" date="2015" name="Nature">
        <title>rRNA introns, odd ribosomes, and small enigmatic genomes across a large radiation of phyla.</title>
        <authorList>
            <person name="Brown C.T."/>
            <person name="Hug L.A."/>
            <person name="Thomas B.C."/>
            <person name="Sharon I."/>
            <person name="Castelle C.J."/>
            <person name="Singh A."/>
            <person name="Wilkins M.J."/>
            <person name="Williams K.H."/>
            <person name="Banfield J.F."/>
        </authorList>
    </citation>
    <scope>NUCLEOTIDE SEQUENCE [LARGE SCALE GENOMIC DNA]</scope>
</reference>
<dbReference type="SUPFAM" id="SSF53271">
    <property type="entry name" value="PRTase-like"/>
    <property type="match status" value="1"/>
</dbReference>
<evidence type="ECO:0000259" key="1">
    <source>
        <dbReference type="Pfam" id="PF00156"/>
    </source>
</evidence>
<accession>A0A0G1RG80</accession>
<dbReference type="Proteomes" id="UP000034684">
    <property type="component" value="Unassembled WGS sequence"/>
</dbReference>
<protein>
    <submittedName>
        <fullName evidence="2">Phosphoribosyl transferase domain protein</fullName>
    </submittedName>
</protein>
<evidence type="ECO:0000313" key="2">
    <source>
        <dbReference type="EMBL" id="KKU56116.1"/>
    </source>
</evidence>
<sequence length="250" mass="28248">MVQTTSTRLYSHELLILVRAPGLEPGTKGLRVPCSATELRPHSNPLYYYRALVTLRQPATHIKLTRMDFYELTLCGLHRKLPFKYINKNTRLANFNVLGDVELVEKISGELAKKLKSFKPECIVGPEVKVVPIIHELTKKLRLKHYVICRKSVKPYMVSPIILKPLSHFPKHTRPLVIDGGDKELLKGKRVIILDDVVSTGVTIRMVKKLMDDVGAKVVATAAIIKQGENQFDNLQNLIYLATLPILKNP</sequence>
<gene>
    <name evidence="2" type="ORF">UX79_C0036G0002</name>
</gene>
<feature type="domain" description="Phosphoribosyltransferase" evidence="1">
    <location>
        <begin position="104"/>
        <end position="232"/>
    </location>
</feature>
<dbReference type="PANTHER" id="PTHR43218:SF1">
    <property type="entry name" value="PHOSPHORIBOSYLTRANSFERASE"/>
    <property type="match status" value="1"/>
</dbReference>
<dbReference type="EMBL" id="LCNN01000036">
    <property type="protein sequence ID" value="KKU56116.1"/>
    <property type="molecule type" value="Genomic_DNA"/>
</dbReference>
<organism evidence="2 3">
    <name type="scientific">candidate division WWE3 bacterium GW2011_GWB1_47_11</name>
    <dbReference type="NCBI Taxonomy" id="1619117"/>
    <lineage>
        <taxon>Bacteria</taxon>
        <taxon>Katanobacteria</taxon>
    </lineage>
</organism>
<evidence type="ECO:0000313" key="3">
    <source>
        <dbReference type="Proteomes" id="UP000034684"/>
    </source>
</evidence>
<keyword evidence="2" id="KW-0808">Transferase</keyword>
<dbReference type="Pfam" id="PF00156">
    <property type="entry name" value="Pribosyltran"/>
    <property type="match status" value="1"/>
</dbReference>